<comment type="caution">
    <text evidence="1">The sequence shown here is derived from an EMBL/GenBank/DDBJ whole genome shotgun (WGS) entry which is preliminary data.</text>
</comment>
<gene>
    <name evidence="1" type="ORF">JTE90_013952</name>
</gene>
<dbReference type="AlphaFoldDB" id="A0AAV6UEE1"/>
<protein>
    <submittedName>
        <fullName evidence="1">Uncharacterized protein</fullName>
    </submittedName>
</protein>
<proteinExistence type="predicted"/>
<keyword evidence="2" id="KW-1185">Reference proteome</keyword>
<name>A0AAV6UEE1_9ARAC</name>
<reference evidence="1 2" key="1">
    <citation type="journal article" date="2022" name="Nat. Ecol. Evol.">
        <title>A masculinizing supergene underlies an exaggerated male reproductive morph in a spider.</title>
        <authorList>
            <person name="Hendrickx F."/>
            <person name="De Corte Z."/>
            <person name="Sonet G."/>
            <person name="Van Belleghem S.M."/>
            <person name="Kostlbacher S."/>
            <person name="Vangestel C."/>
        </authorList>
    </citation>
    <scope>NUCLEOTIDE SEQUENCE [LARGE SCALE GENOMIC DNA]</scope>
    <source>
        <strain evidence="1">W744_W776</strain>
    </source>
</reference>
<evidence type="ECO:0000313" key="1">
    <source>
        <dbReference type="EMBL" id="KAG8182021.1"/>
    </source>
</evidence>
<accession>A0AAV6UEE1</accession>
<dbReference type="EMBL" id="JAFNEN010000483">
    <property type="protein sequence ID" value="KAG8182021.1"/>
    <property type="molecule type" value="Genomic_DNA"/>
</dbReference>
<organism evidence="1 2">
    <name type="scientific">Oedothorax gibbosus</name>
    <dbReference type="NCBI Taxonomy" id="931172"/>
    <lineage>
        <taxon>Eukaryota</taxon>
        <taxon>Metazoa</taxon>
        <taxon>Ecdysozoa</taxon>
        <taxon>Arthropoda</taxon>
        <taxon>Chelicerata</taxon>
        <taxon>Arachnida</taxon>
        <taxon>Araneae</taxon>
        <taxon>Araneomorphae</taxon>
        <taxon>Entelegynae</taxon>
        <taxon>Araneoidea</taxon>
        <taxon>Linyphiidae</taxon>
        <taxon>Erigoninae</taxon>
        <taxon>Oedothorax</taxon>
    </lineage>
</organism>
<evidence type="ECO:0000313" key="2">
    <source>
        <dbReference type="Proteomes" id="UP000827092"/>
    </source>
</evidence>
<sequence length="98" mass="11694">MHLNYFLPLHLTHQNIRFCEDFNKQHDTDETSIDVIFFETTRKKPIQFGGSLHLQITKWPSRKDRSPSSHNSVHLPKVLARGLWWIDLSLTDCYIWVF</sequence>
<dbReference type="Proteomes" id="UP000827092">
    <property type="component" value="Unassembled WGS sequence"/>
</dbReference>